<keyword evidence="5 9" id="KW-0812">Transmembrane</keyword>
<evidence type="ECO:0000256" key="9">
    <source>
        <dbReference type="HAMAP-Rule" id="MF_00911"/>
    </source>
</evidence>
<evidence type="ECO:0000313" key="12">
    <source>
        <dbReference type="Proteomes" id="UP000606730"/>
    </source>
</evidence>
<keyword evidence="7 9" id="KW-0472">Membrane</keyword>
<keyword evidence="4 9" id="KW-0132">Cell division</keyword>
<evidence type="ECO:0000256" key="5">
    <source>
        <dbReference type="ARBA" id="ARBA00022692"/>
    </source>
</evidence>
<gene>
    <name evidence="9 11" type="primary">ftsQ</name>
    <name evidence="11" type="ORF">GCM10011517_13810</name>
</gene>
<comment type="function">
    <text evidence="9">Essential cell division protein.</text>
</comment>
<dbReference type="HAMAP" id="MF_00911">
    <property type="entry name" value="FtsQ_subfam"/>
    <property type="match status" value="1"/>
</dbReference>
<evidence type="ECO:0000256" key="7">
    <source>
        <dbReference type="ARBA" id="ARBA00023136"/>
    </source>
</evidence>
<dbReference type="GO" id="GO:0043093">
    <property type="term" value="P:FtsZ-dependent cytokinesis"/>
    <property type="evidence" value="ECO:0007669"/>
    <property type="project" value="UniProtKB-UniRule"/>
</dbReference>
<dbReference type="OrthoDB" id="9783091at2"/>
<evidence type="ECO:0000256" key="8">
    <source>
        <dbReference type="ARBA" id="ARBA00023306"/>
    </source>
</evidence>
<evidence type="ECO:0000256" key="4">
    <source>
        <dbReference type="ARBA" id="ARBA00022618"/>
    </source>
</evidence>
<accession>A0A917AF63</accession>
<dbReference type="Proteomes" id="UP000606730">
    <property type="component" value="Unassembled WGS sequence"/>
</dbReference>
<evidence type="ECO:0000313" key="11">
    <source>
        <dbReference type="EMBL" id="GGE47279.1"/>
    </source>
</evidence>
<name>A0A917AF63_9RHOB</name>
<dbReference type="PANTHER" id="PTHR35851">
    <property type="entry name" value="CELL DIVISION PROTEIN FTSQ"/>
    <property type="match status" value="1"/>
</dbReference>
<keyword evidence="12" id="KW-1185">Reference proteome</keyword>
<dbReference type="InterPro" id="IPR026579">
    <property type="entry name" value="FtsQ"/>
</dbReference>
<evidence type="ECO:0000256" key="3">
    <source>
        <dbReference type="ARBA" id="ARBA00022519"/>
    </source>
</evidence>
<comment type="caution">
    <text evidence="11">The sequence shown here is derived from an EMBL/GenBank/DDBJ whole genome shotgun (WGS) entry which is preliminary data.</text>
</comment>
<protein>
    <recommendedName>
        <fullName evidence="9">Cell division protein FtsQ</fullName>
    </recommendedName>
</protein>
<reference evidence="11" key="1">
    <citation type="journal article" date="2014" name="Int. J. Syst. Evol. Microbiol.">
        <title>Complete genome sequence of Corynebacterium casei LMG S-19264T (=DSM 44701T), isolated from a smear-ripened cheese.</title>
        <authorList>
            <consortium name="US DOE Joint Genome Institute (JGI-PGF)"/>
            <person name="Walter F."/>
            <person name="Albersmeier A."/>
            <person name="Kalinowski J."/>
            <person name="Ruckert C."/>
        </authorList>
    </citation>
    <scope>NUCLEOTIDE SEQUENCE</scope>
    <source>
        <strain evidence="11">CGMCC 1.16012</strain>
    </source>
</reference>
<proteinExistence type="inferred from homology"/>
<dbReference type="InterPro" id="IPR005548">
    <property type="entry name" value="Cell_div_FtsQ/DivIB_C"/>
</dbReference>
<dbReference type="Pfam" id="PF03799">
    <property type="entry name" value="FtsQ_DivIB_C"/>
    <property type="match status" value="1"/>
</dbReference>
<dbReference type="EMBL" id="BMKN01000001">
    <property type="protein sequence ID" value="GGE47279.1"/>
    <property type="molecule type" value="Genomic_DNA"/>
</dbReference>
<dbReference type="RefSeq" id="WP_095595810.1">
    <property type="nucleotide sequence ID" value="NZ_BMKN01000001.1"/>
</dbReference>
<evidence type="ECO:0000256" key="6">
    <source>
        <dbReference type="ARBA" id="ARBA00022989"/>
    </source>
</evidence>
<keyword evidence="3 9" id="KW-0997">Cell inner membrane</keyword>
<dbReference type="InterPro" id="IPR034746">
    <property type="entry name" value="POTRA"/>
</dbReference>
<keyword evidence="2 9" id="KW-1003">Cell membrane</keyword>
<organism evidence="11 12">
    <name type="scientific">Actibacterium pelagium</name>
    <dbReference type="NCBI Taxonomy" id="2029103"/>
    <lineage>
        <taxon>Bacteria</taxon>
        <taxon>Pseudomonadati</taxon>
        <taxon>Pseudomonadota</taxon>
        <taxon>Alphaproteobacteria</taxon>
        <taxon>Rhodobacterales</taxon>
        <taxon>Roseobacteraceae</taxon>
        <taxon>Actibacterium</taxon>
    </lineage>
</organism>
<comment type="subcellular location">
    <subcellularLocation>
        <location evidence="9">Cell inner membrane</location>
        <topology evidence="9">Single-pass type II membrane protein</topology>
    </subcellularLocation>
    <subcellularLocation>
        <location evidence="1">Membrane</location>
    </subcellularLocation>
    <text evidence="9">Localizes to the division septum.</text>
</comment>
<keyword evidence="6 9" id="KW-1133">Transmembrane helix</keyword>
<keyword evidence="8 9" id="KW-0131">Cell cycle</keyword>
<sequence>MPHLNRRDPAPSRLSYRLHRLWLTPLFRFFMRSGMPVIVVALAAWAYLANEERRDALMLSLSEIRQSIEDRPEFMVKLMAIDGASTELGQDIREVLPVDFPVSSFDLDLDEMHRTISGLDAVAKADLRVRPGGILQITVTEREPAIVWRVHDQLELLDATGHRVAPLETRGDRPDLPLIAGIGADRYVGEALELYAAAGPLQPRIRGLMRVGERRWTVVLDQNQMILLPEKGAVTALLRVEALHTAEDMLARDVRAVDMRQPGRPTLRLSQPAAQDLLYSRTPDGDTQG</sequence>
<feature type="transmembrane region" description="Helical" evidence="9">
    <location>
        <begin position="21"/>
        <end position="48"/>
    </location>
</feature>
<dbReference type="PROSITE" id="PS51779">
    <property type="entry name" value="POTRA"/>
    <property type="match status" value="1"/>
</dbReference>
<evidence type="ECO:0000259" key="10">
    <source>
        <dbReference type="PROSITE" id="PS51779"/>
    </source>
</evidence>
<evidence type="ECO:0000256" key="1">
    <source>
        <dbReference type="ARBA" id="ARBA00004370"/>
    </source>
</evidence>
<evidence type="ECO:0000256" key="2">
    <source>
        <dbReference type="ARBA" id="ARBA00022475"/>
    </source>
</evidence>
<feature type="domain" description="POTRA" evidence="10">
    <location>
        <begin position="74"/>
        <end position="142"/>
    </location>
</feature>
<dbReference type="PANTHER" id="PTHR35851:SF1">
    <property type="entry name" value="CELL DIVISION PROTEIN FTSQ"/>
    <property type="match status" value="1"/>
</dbReference>
<reference evidence="11" key="2">
    <citation type="submission" date="2020-09" db="EMBL/GenBank/DDBJ databases">
        <authorList>
            <person name="Sun Q."/>
            <person name="Zhou Y."/>
        </authorList>
    </citation>
    <scope>NUCLEOTIDE SEQUENCE</scope>
    <source>
        <strain evidence="11">CGMCC 1.16012</strain>
    </source>
</reference>
<comment type="similarity">
    <text evidence="9">Belongs to the FtsQ/DivIB family. FtsQ subfamily.</text>
</comment>
<dbReference type="GO" id="GO:0032153">
    <property type="term" value="C:cell division site"/>
    <property type="evidence" value="ECO:0007669"/>
    <property type="project" value="UniProtKB-UniRule"/>
</dbReference>
<dbReference type="AlphaFoldDB" id="A0A917AF63"/>
<dbReference type="GO" id="GO:0005886">
    <property type="term" value="C:plasma membrane"/>
    <property type="evidence" value="ECO:0007669"/>
    <property type="project" value="UniProtKB-SubCell"/>
</dbReference>
<dbReference type="GO" id="GO:0090529">
    <property type="term" value="P:cell septum assembly"/>
    <property type="evidence" value="ECO:0007669"/>
    <property type="project" value="InterPro"/>
</dbReference>